<dbReference type="RefSeq" id="WP_149306876.1">
    <property type="nucleotide sequence ID" value="NZ_SRSD01000003.1"/>
</dbReference>
<dbReference type="Proteomes" id="UP000324298">
    <property type="component" value="Unassembled WGS sequence"/>
</dbReference>
<evidence type="ECO:0000313" key="13">
    <source>
        <dbReference type="Proteomes" id="UP000324298"/>
    </source>
</evidence>
<evidence type="ECO:0000256" key="10">
    <source>
        <dbReference type="ARBA" id="ARBA00032474"/>
    </source>
</evidence>
<dbReference type="SUPFAM" id="SSF54690">
    <property type="entry name" value="Molybdopterin synthase subunit MoaE"/>
    <property type="match status" value="1"/>
</dbReference>
<evidence type="ECO:0000256" key="2">
    <source>
        <dbReference type="ARBA" id="ARBA00005426"/>
    </source>
</evidence>
<evidence type="ECO:0000256" key="8">
    <source>
        <dbReference type="ARBA" id="ARBA00030407"/>
    </source>
</evidence>
<comment type="pathway">
    <text evidence="1">Cofactor biosynthesis; molybdopterin biosynthesis.</text>
</comment>
<evidence type="ECO:0000256" key="11">
    <source>
        <dbReference type="ARBA" id="ARBA00049878"/>
    </source>
</evidence>
<comment type="caution">
    <text evidence="12">The sequence shown here is derived from an EMBL/GenBank/DDBJ whole genome shotgun (WGS) entry which is preliminary data.</text>
</comment>
<dbReference type="InterPro" id="IPR036563">
    <property type="entry name" value="MoaE_sf"/>
</dbReference>
<name>A0A5A9XPM2_9BACT</name>
<proteinExistence type="inferred from homology"/>
<dbReference type="UniPathway" id="UPA00344"/>
<protein>
    <recommendedName>
        <fullName evidence="4">Molybdopterin synthase catalytic subunit</fullName>
        <ecNumber evidence="3">2.8.1.12</ecNumber>
    </recommendedName>
    <alternativeName>
        <fullName evidence="9">MPT synthase subunit 2</fullName>
    </alternativeName>
    <alternativeName>
        <fullName evidence="7">Molybdenum cofactor biosynthesis protein E</fullName>
    </alternativeName>
    <alternativeName>
        <fullName evidence="8">Molybdopterin-converting factor large subunit</fullName>
    </alternativeName>
    <alternativeName>
        <fullName evidence="10">Molybdopterin-converting factor subunit 2</fullName>
    </alternativeName>
</protein>
<accession>A0A5A9XPM2</accession>
<dbReference type="InterPro" id="IPR003448">
    <property type="entry name" value="Mopterin_biosynth_MoaE"/>
</dbReference>
<evidence type="ECO:0000256" key="6">
    <source>
        <dbReference type="ARBA" id="ARBA00026066"/>
    </source>
</evidence>
<dbReference type="EC" id="2.8.1.12" evidence="3"/>
<evidence type="ECO:0000256" key="3">
    <source>
        <dbReference type="ARBA" id="ARBA00011950"/>
    </source>
</evidence>
<dbReference type="GO" id="GO:0006777">
    <property type="term" value="P:Mo-molybdopterin cofactor biosynthetic process"/>
    <property type="evidence" value="ECO:0007669"/>
    <property type="project" value="UniProtKB-KW"/>
</dbReference>
<organism evidence="12 13">
    <name type="scientific">Oryzomonas rubra</name>
    <dbReference type="NCBI Taxonomy" id="2509454"/>
    <lineage>
        <taxon>Bacteria</taxon>
        <taxon>Pseudomonadati</taxon>
        <taxon>Thermodesulfobacteriota</taxon>
        <taxon>Desulfuromonadia</taxon>
        <taxon>Geobacterales</taxon>
        <taxon>Geobacteraceae</taxon>
        <taxon>Oryzomonas</taxon>
    </lineage>
</organism>
<dbReference type="GO" id="GO:0030366">
    <property type="term" value="F:molybdopterin synthase activity"/>
    <property type="evidence" value="ECO:0007669"/>
    <property type="project" value="UniProtKB-EC"/>
</dbReference>
<dbReference type="EMBL" id="SRSD01000003">
    <property type="protein sequence ID" value="KAA0893561.1"/>
    <property type="molecule type" value="Genomic_DNA"/>
</dbReference>
<comment type="subunit">
    <text evidence="6">Heterotetramer of 2 MoaD subunits and 2 MoaE subunits. Also stable as homodimer. The enzyme changes between these two forms during catalysis.</text>
</comment>
<dbReference type="Pfam" id="PF02391">
    <property type="entry name" value="MoaE"/>
    <property type="match status" value="1"/>
</dbReference>
<evidence type="ECO:0000313" key="12">
    <source>
        <dbReference type="EMBL" id="KAA0893561.1"/>
    </source>
</evidence>
<dbReference type="Gene3D" id="3.90.1170.40">
    <property type="entry name" value="Molybdopterin biosynthesis MoaE subunit"/>
    <property type="match status" value="1"/>
</dbReference>
<reference evidence="12 13" key="1">
    <citation type="submission" date="2019-04" db="EMBL/GenBank/DDBJ databases">
        <title>Geobacter ruber sp. nov., ferric-reducing bacteria isolated from paddy soil.</title>
        <authorList>
            <person name="Xu Z."/>
            <person name="Masuda Y."/>
            <person name="Itoh H."/>
            <person name="Senoo K."/>
        </authorList>
    </citation>
    <scope>NUCLEOTIDE SEQUENCE [LARGE SCALE GENOMIC DNA]</scope>
    <source>
        <strain evidence="12 13">Red88</strain>
    </source>
</reference>
<evidence type="ECO:0000256" key="5">
    <source>
        <dbReference type="ARBA" id="ARBA00023150"/>
    </source>
</evidence>
<keyword evidence="5" id="KW-0501">Molybdenum cofactor biosynthesis</keyword>
<gene>
    <name evidence="12" type="ORF">ET418_07060</name>
</gene>
<dbReference type="OrthoDB" id="9803224at2"/>
<comment type="catalytic activity">
    <reaction evidence="11">
        <text>2 [molybdopterin-synthase sulfur-carrier protein]-C-terminal-Gly-aminoethanethioate + cyclic pyranopterin phosphate + H2O = molybdopterin + 2 [molybdopterin-synthase sulfur-carrier protein]-C-terminal Gly-Gly + 2 H(+)</text>
        <dbReference type="Rhea" id="RHEA:26333"/>
        <dbReference type="Rhea" id="RHEA-COMP:12202"/>
        <dbReference type="Rhea" id="RHEA-COMP:19907"/>
        <dbReference type="ChEBI" id="CHEBI:15377"/>
        <dbReference type="ChEBI" id="CHEBI:15378"/>
        <dbReference type="ChEBI" id="CHEBI:58698"/>
        <dbReference type="ChEBI" id="CHEBI:59648"/>
        <dbReference type="ChEBI" id="CHEBI:90778"/>
        <dbReference type="ChEBI" id="CHEBI:232372"/>
        <dbReference type="EC" id="2.8.1.12"/>
    </reaction>
</comment>
<evidence type="ECO:0000256" key="7">
    <source>
        <dbReference type="ARBA" id="ARBA00029745"/>
    </source>
</evidence>
<evidence type="ECO:0000256" key="1">
    <source>
        <dbReference type="ARBA" id="ARBA00005046"/>
    </source>
</evidence>
<comment type="similarity">
    <text evidence="2">Belongs to the MoaE family.</text>
</comment>
<dbReference type="AlphaFoldDB" id="A0A5A9XPM2"/>
<keyword evidence="13" id="KW-1185">Reference proteome</keyword>
<dbReference type="PANTHER" id="PTHR23404">
    <property type="entry name" value="MOLYBDOPTERIN SYNTHASE RELATED"/>
    <property type="match status" value="1"/>
</dbReference>
<evidence type="ECO:0000256" key="4">
    <source>
        <dbReference type="ARBA" id="ARBA00013858"/>
    </source>
</evidence>
<evidence type="ECO:0000256" key="9">
    <source>
        <dbReference type="ARBA" id="ARBA00030781"/>
    </source>
</evidence>
<sequence>MVRITPDPIDPAQIYDLITTKKAGSVVIHYAVVKPMAGVGGTTSYIDYATNGDTEAELRDMADKLAAEFALEDVLLIRRTGRLRVGDIISLAAVSSPNSGDAFEACKQAIGRLKKMKTIVKAEVCG</sequence>